<feature type="region of interest" description="Disordered" evidence="2">
    <location>
        <begin position="253"/>
        <end position="276"/>
    </location>
</feature>
<gene>
    <name evidence="4" type="primary">LOC115219725</name>
</gene>
<dbReference type="AlphaFoldDB" id="A0A6P7T4T6"/>
<evidence type="ECO:0000313" key="3">
    <source>
        <dbReference type="Proteomes" id="UP000515154"/>
    </source>
</evidence>
<dbReference type="Gene3D" id="6.10.140.1230">
    <property type="match status" value="1"/>
</dbReference>
<dbReference type="InterPro" id="IPR005024">
    <property type="entry name" value="Snf7_fam"/>
</dbReference>
<sequence>MATRLRETDNNSKTSVTCLAFSAHAETEVSTVVAGTVISDTRCEYHKHFEMGLFGKTPQRSPKESVQEWCSKMRKEGYVIDRQIRAIKREEEKTKRSLKDSAKKGEKEACVILAKELVHSKKAICKLYAAKAHLNSVQLNMKQQLAKLRMAGALEKSVDVMKAMHSLIKIPEINSTMMEMSKEMMKAGIIEEMLEDTFEGLEDADELEDESQNEVDKILYELTAGELGKMPSAVKDSLPSTDVAGATAATASIALEEEEDDEEEDEMRARLEALRS</sequence>
<dbReference type="Proteomes" id="UP000515154">
    <property type="component" value="Linkage group LG15"/>
</dbReference>
<organism evidence="3 4">
    <name type="scientific">Octopus sinensis</name>
    <name type="common">East Asian common octopus</name>
    <dbReference type="NCBI Taxonomy" id="2607531"/>
    <lineage>
        <taxon>Eukaryota</taxon>
        <taxon>Metazoa</taxon>
        <taxon>Spiralia</taxon>
        <taxon>Lophotrochozoa</taxon>
        <taxon>Mollusca</taxon>
        <taxon>Cephalopoda</taxon>
        <taxon>Coleoidea</taxon>
        <taxon>Octopodiformes</taxon>
        <taxon>Octopoda</taxon>
        <taxon>Incirrata</taxon>
        <taxon>Octopodidae</taxon>
        <taxon>Octopus</taxon>
    </lineage>
</organism>
<dbReference type="GO" id="GO:0007034">
    <property type="term" value="P:vacuolar transport"/>
    <property type="evidence" value="ECO:0007669"/>
    <property type="project" value="InterPro"/>
</dbReference>
<evidence type="ECO:0000256" key="1">
    <source>
        <dbReference type="ARBA" id="ARBA00006190"/>
    </source>
</evidence>
<feature type="compositionally biased region" description="Acidic residues" evidence="2">
    <location>
        <begin position="255"/>
        <end position="266"/>
    </location>
</feature>
<feature type="compositionally biased region" description="Basic and acidic residues" evidence="2">
    <location>
        <begin position="267"/>
        <end position="276"/>
    </location>
</feature>
<proteinExistence type="inferred from homology"/>
<dbReference type="Pfam" id="PF03357">
    <property type="entry name" value="Snf7"/>
    <property type="match status" value="1"/>
</dbReference>
<comment type="similarity">
    <text evidence="1">Belongs to the SNF7 family.</text>
</comment>
<keyword evidence="3" id="KW-1185">Reference proteome</keyword>
<dbReference type="KEGG" id="osn:115219725"/>
<dbReference type="PANTHER" id="PTHR10476">
    <property type="entry name" value="CHARGED MULTIVESICULAR BODY PROTEIN"/>
    <property type="match status" value="1"/>
</dbReference>
<reference evidence="4" key="1">
    <citation type="submission" date="2025-08" db="UniProtKB">
        <authorList>
            <consortium name="RefSeq"/>
        </authorList>
    </citation>
    <scope>IDENTIFICATION</scope>
</reference>
<dbReference type="RefSeq" id="XP_029645799.2">
    <property type="nucleotide sequence ID" value="XM_029789939.2"/>
</dbReference>
<name>A0A6P7T4T6_9MOLL</name>
<evidence type="ECO:0000313" key="4">
    <source>
        <dbReference type="RefSeq" id="XP_029645799.2"/>
    </source>
</evidence>
<accession>A0A6P7T4T6</accession>
<evidence type="ECO:0000256" key="2">
    <source>
        <dbReference type="SAM" id="MobiDB-lite"/>
    </source>
</evidence>
<protein>
    <submittedName>
        <fullName evidence="4">Charged multivesicular body protein 3 isoform X1</fullName>
    </submittedName>
</protein>